<proteinExistence type="predicted"/>
<comment type="caution">
    <text evidence="1">The sequence shown here is derived from an EMBL/GenBank/DDBJ whole genome shotgun (WGS) entry which is preliminary data.</text>
</comment>
<name>A0A261R3H3_9BORD</name>
<dbReference type="Proteomes" id="UP000216857">
    <property type="component" value="Unassembled WGS sequence"/>
</dbReference>
<protein>
    <submittedName>
        <fullName evidence="1">Uncharacterized protein</fullName>
    </submittedName>
</protein>
<organism evidence="1 2">
    <name type="scientific">Bordetella genomosp. 9</name>
    <dbReference type="NCBI Taxonomy" id="1416803"/>
    <lineage>
        <taxon>Bacteria</taxon>
        <taxon>Pseudomonadati</taxon>
        <taxon>Pseudomonadota</taxon>
        <taxon>Betaproteobacteria</taxon>
        <taxon>Burkholderiales</taxon>
        <taxon>Alcaligenaceae</taxon>
        <taxon>Bordetella</taxon>
    </lineage>
</organism>
<evidence type="ECO:0000313" key="1">
    <source>
        <dbReference type="EMBL" id="OZI19160.1"/>
    </source>
</evidence>
<gene>
    <name evidence="1" type="ORF">CAL26_16025</name>
</gene>
<evidence type="ECO:0000313" key="2">
    <source>
        <dbReference type="Proteomes" id="UP000216857"/>
    </source>
</evidence>
<dbReference type="AlphaFoldDB" id="A0A261R3H3"/>
<reference evidence="1" key="1">
    <citation type="submission" date="2017-05" db="EMBL/GenBank/DDBJ databases">
        <title>Complete and WGS of Bordetella genogroups.</title>
        <authorList>
            <person name="Spilker T."/>
            <person name="Lipuma J."/>
        </authorList>
    </citation>
    <scope>NUCLEOTIDE SEQUENCE</scope>
    <source>
        <strain evidence="1">AU21707</strain>
    </source>
</reference>
<accession>A0A261R3H3</accession>
<keyword evidence="2" id="KW-1185">Reference proteome</keyword>
<dbReference type="EMBL" id="NEVJ01000003">
    <property type="protein sequence ID" value="OZI19160.1"/>
    <property type="molecule type" value="Genomic_DNA"/>
</dbReference>
<sequence>MIGSGALALWIDVDPALDKETDAWYIVEHMPERIDIGGYRRARRFQALEGAEPRYLTLFEADTPDALASQGYLSLVGRISDQSKRIRAGFSNVARNTFRVRATHGRGLGAVTLSLRLRLRAGADGAAAHRWLEQRLREAMARHAIVGAHSLEAAPDVRARMDAVRVTGVGDAKVEHAVFIEATRPEDLHALRADLFATPALQAAGWAEEACGIYALLYEVAEPGR</sequence>